<sequence length="68" mass="7280">MAMRSTSIAFVKAIIVKFGSGMNAKCDNDAVLSGDMIRAFLQLDVLLQPGGEFGLLILRARATSMPYG</sequence>
<gene>
    <name evidence="1" type="ORF">BN2476_180049</name>
</gene>
<proteinExistence type="predicted"/>
<evidence type="ECO:0000313" key="1">
    <source>
        <dbReference type="EMBL" id="SIT38749.1"/>
    </source>
</evidence>
<name>A0A1N7RUK1_9BURK</name>
<protein>
    <submittedName>
        <fullName evidence="1">Uncharacterized protein</fullName>
    </submittedName>
</protein>
<dbReference type="EMBL" id="CYGY02000018">
    <property type="protein sequence ID" value="SIT38749.1"/>
    <property type="molecule type" value="Genomic_DNA"/>
</dbReference>
<accession>A0A1N7RUK1</accession>
<evidence type="ECO:0000313" key="2">
    <source>
        <dbReference type="Proteomes" id="UP000195569"/>
    </source>
</evidence>
<reference evidence="1" key="1">
    <citation type="submission" date="2016-12" db="EMBL/GenBank/DDBJ databases">
        <authorList>
            <person name="Moulin L."/>
        </authorList>
    </citation>
    <scope>NUCLEOTIDE SEQUENCE [LARGE SCALE GENOMIC DNA]</scope>
    <source>
        <strain evidence="1">STM 7183</strain>
    </source>
</reference>
<dbReference type="Proteomes" id="UP000195569">
    <property type="component" value="Unassembled WGS sequence"/>
</dbReference>
<dbReference type="AlphaFoldDB" id="A0A1N7RUK1"/>
<organism evidence="1 2">
    <name type="scientific">Paraburkholderia piptadeniae</name>
    <dbReference type="NCBI Taxonomy" id="1701573"/>
    <lineage>
        <taxon>Bacteria</taxon>
        <taxon>Pseudomonadati</taxon>
        <taxon>Pseudomonadota</taxon>
        <taxon>Betaproteobacteria</taxon>
        <taxon>Burkholderiales</taxon>
        <taxon>Burkholderiaceae</taxon>
        <taxon>Paraburkholderia</taxon>
    </lineage>
</organism>
<comment type="caution">
    <text evidence="1">The sequence shown here is derived from an EMBL/GenBank/DDBJ whole genome shotgun (WGS) entry which is preliminary data.</text>
</comment>
<keyword evidence="2" id="KW-1185">Reference proteome</keyword>